<dbReference type="PANTHER" id="PTHR35333:SF3">
    <property type="entry name" value="BETA-LACTAMASE-TYPE TRANSPEPTIDASE FOLD CONTAINING PROTEIN"/>
    <property type="match status" value="1"/>
</dbReference>
<name>A0ABW1AFI4_9ACTN</name>
<dbReference type="Pfam" id="PF13354">
    <property type="entry name" value="Beta-lactamase2"/>
    <property type="match status" value="1"/>
</dbReference>
<reference evidence="4" key="1">
    <citation type="journal article" date="2019" name="Int. J. Syst. Evol. Microbiol.">
        <title>The Global Catalogue of Microorganisms (GCM) 10K type strain sequencing project: providing services to taxonomists for standard genome sequencing and annotation.</title>
        <authorList>
            <consortium name="The Broad Institute Genomics Platform"/>
            <consortium name="The Broad Institute Genome Sequencing Center for Infectious Disease"/>
            <person name="Wu L."/>
            <person name="Ma J."/>
        </authorList>
    </citation>
    <scope>NUCLEOTIDE SEQUENCE [LARGE SCALE GENOMIC DNA]</scope>
    <source>
        <strain evidence="4">KCTC 42087</strain>
    </source>
</reference>
<dbReference type="PROSITE" id="PS51257">
    <property type="entry name" value="PROKAR_LIPOPROTEIN"/>
    <property type="match status" value="1"/>
</dbReference>
<dbReference type="InterPro" id="IPR012338">
    <property type="entry name" value="Beta-lactam/transpept-like"/>
</dbReference>
<protein>
    <submittedName>
        <fullName evidence="3">Class A beta-lactamase</fullName>
        <ecNumber evidence="3">3.5.2.6</ecNumber>
    </submittedName>
</protein>
<dbReference type="EC" id="3.5.2.6" evidence="3"/>
<feature type="signal peptide" evidence="1">
    <location>
        <begin position="1"/>
        <end position="27"/>
    </location>
</feature>
<keyword evidence="4" id="KW-1185">Reference proteome</keyword>
<comment type="caution">
    <text evidence="3">The sequence shown here is derived from an EMBL/GenBank/DDBJ whole genome shotgun (WGS) entry which is preliminary data.</text>
</comment>
<keyword evidence="1" id="KW-0732">Signal</keyword>
<dbReference type="SUPFAM" id="SSF56601">
    <property type="entry name" value="beta-lactamase/transpeptidase-like"/>
    <property type="match status" value="1"/>
</dbReference>
<evidence type="ECO:0000313" key="3">
    <source>
        <dbReference type="EMBL" id="MFC5753267.1"/>
    </source>
</evidence>
<keyword evidence="3" id="KW-0378">Hydrolase</keyword>
<proteinExistence type="predicted"/>
<dbReference type="PRINTS" id="PR00118">
    <property type="entry name" value="BLACTAMASEA"/>
</dbReference>
<dbReference type="Gene3D" id="3.40.710.10">
    <property type="entry name" value="DD-peptidase/beta-lactamase superfamily"/>
    <property type="match status" value="1"/>
</dbReference>
<evidence type="ECO:0000256" key="1">
    <source>
        <dbReference type="SAM" id="SignalP"/>
    </source>
</evidence>
<dbReference type="InterPro" id="IPR000871">
    <property type="entry name" value="Beta-lactam_class-A"/>
</dbReference>
<dbReference type="PANTHER" id="PTHR35333">
    <property type="entry name" value="BETA-LACTAMASE"/>
    <property type="match status" value="1"/>
</dbReference>
<dbReference type="EMBL" id="JBHSON010000107">
    <property type="protein sequence ID" value="MFC5753267.1"/>
    <property type="molecule type" value="Genomic_DNA"/>
</dbReference>
<dbReference type="NCBIfam" id="NF033103">
    <property type="entry name" value="bla_class_A"/>
    <property type="match status" value="1"/>
</dbReference>
<dbReference type="GO" id="GO:0008800">
    <property type="term" value="F:beta-lactamase activity"/>
    <property type="evidence" value="ECO:0007669"/>
    <property type="project" value="UniProtKB-EC"/>
</dbReference>
<dbReference type="InterPro" id="IPR045155">
    <property type="entry name" value="Beta-lactam_cat"/>
</dbReference>
<feature type="chain" id="PRO_5046911117" evidence="1">
    <location>
        <begin position="28"/>
        <end position="323"/>
    </location>
</feature>
<accession>A0ABW1AFI4</accession>
<feature type="domain" description="Beta-lactamase class A catalytic" evidence="2">
    <location>
        <begin position="75"/>
        <end position="294"/>
    </location>
</feature>
<gene>
    <name evidence="3" type="primary">bla</name>
    <name evidence="3" type="ORF">ACFPZN_47275</name>
</gene>
<organism evidence="3 4">
    <name type="scientific">Actinomadura rugatobispora</name>
    <dbReference type="NCBI Taxonomy" id="1994"/>
    <lineage>
        <taxon>Bacteria</taxon>
        <taxon>Bacillati</taxon>
        <taxon>Actinomycetota</taxon>
        <taxon>Actinomycetes</taxon>
        <taxon>Streptosporangiales</taxon>
        <taxon>Thermomonosporaceae</taxon>
        <taxon>Actinomadura</taxon>
    </lineage>
</organism>
<evidence type="ECO:0000259" key="2">
    <source>
        <dbReference type="Pfam" id="PF13354"/>
    </source>
</evidence>
<evidence type="ECO:0000313" key="4">
    <source>
        <dbReference type="Proteomes" id="UP001596074"/>
    </source>
</evidence>
<dbReference type="Proteomes" id="UP001596074">
    <property type="component" value="Unassembled WGS sequence"/>
</dbReference>
<sequence>MRHVHHRGLRAKLGASALAITTLFAGAACGAGTSTAGERAARTGTTVQQGPSTQADVAKELRSLETSYQGRIGAFAIDTATGRSVGYRTHERFPSNSSFKAILCGAILHRSRTADPGLLDRTLRWSADDVVSHSPVTGLKENIENGLTSARLCHATITTSDNTAANVLLKQIGGPPGLTRFYRSLGDPVGRLDRWETDLNIWAPGEKRDTIMPAFMAADLRKLTLGPALVAQDSKRLNDWLRANTTGDKRIRAGLPEGWTVGDKTGTGGVYGAASDIAIAWPPSGAPLIIAVYTNRNTEDGAVDDTVFAKTTTVLARGLGKIS</sequence>
<dbReference type="RefSeq" id="WP_378290115.1">
    <property type="nucleotide sequence ID" value="NZ_JBHSON010000107.1"/>
</dbReference>